<sequence length="195" mass="21456">MSTSQTTGSITFTLFDPKTHVHLLPSFVQIHIDCITHSHTVASFLPPLDRDALTTYWTSKVDEVRAGKRDIILALAPGTDGDGDDGVLAGYVMLADHRVQAAPTAGVEKLLVSLDFRRRGVARKLIVKLEEIAWSKGLTSLVLDTEEGSTAELIYLRFGYTAFGKIPNHAISPKDGSKKTLTYFYKHLEDGRLEA</sequence>
<feature type="domain" description="N-acetyltransferase" evidence="1">
    <location>
        <begin position="30"/>
        <end position="182"/>
    </location>
</feature>
<evidence type="ECO:0000313" key="3">
    <source>
        <dbReference type="Proteomes" id="UP000053558"/>
    </source>
</evidence>
<gene>
    <name evidence="2" type="ORF">CONPUDRAFT_59411</name>
</gene>
<name>A0A5M3MIZ4_CONPW</name>
<protein>
    <submittedName>
        <fullName evidence="2">Acyl-CoA N-acyltransferase</fullName>
    </submittedName>
</protein>
<keyword evidence="3" id="KW-1185">Reference proteome</keyword>
<dbReference type="InterPro" id="IPR016181">
    <property type="entry name" value="Acyl_CoA_acyltransferase"/>
</dbReference>
<dbReference type="Proteomes" id="UP000053558">
    <property type="component" value="Unassembled WGS sequence"/>
</dbReference>
<dbReference type="PROSITE" id="PS51186">
    <property type="entry name" value="GNAT"/>
    <property type="match status" value="1"/>
</dbReference>
<dbReference type="EMBL" id="JH711581">
    <property type="protein sequence ID" value="EIW79218.1"/>
    <property type="molecule type" value="Genomic_DNA"/>
</dbReference>
<dbReference type="OMA" id="MHIDCIQ"/>
<organism evidence="2 3">
    <name type="scientific">Coniophora puteana (strain RWD-64-598)</name>
    <name type="common">Brown rot fungus</name>
    <dbReference type="NCBI Taxonomy" id="741705"/>
    <lineage>
        <taxon>Eukaryota</taxon>
        <taxon>Fungi</taxon>
        <taxon>Dikarya</taxon>
        <taxon>Basidiomycota</taxon>
        <taxon>Agaricomycotina</taxon>
        <taxon>Agaricomycetes</taxon>
        <taxon>Agaricomycetidae</taxon>
        <taxon>Boletales</taxon>
        <taxon>Coniophorineae</taxon>
        <taxon>Coniophoraceae</taxon>
        <taxon>Coniophora</taxon>
    </lineage>
</organism>
<comment type="caution">
    <text evidence="2">The sequence shown here is derived from an EMBL/GenBank/DDBJ whole genome shotgun (WGS) entry which is preliminary data.</text>
</comment>
<evidence type="ECO:0000259" key="1">
    <source>
        <dbReference type="PROSITE" id="PS51186"/>
    </source>
</evidence>
<keyword evidence="2" id="KW-0808">Transferase</keyword>
<dbReference type="Gene3D" id="3.40.630.30">
    <property type="match status" value="1"/>
</dbReference>
<dbReference type="KEGG" id="cput:CONPUDRAFT_59411"/>
<accession>A0A5M3MIZ4</accession>
<keyword evidence="2" id="KW-0012">Acyltransferase</keyword>
<dbReference type="InterPro" id="IPR000182">
    <property type="entry name" value="GNAT_dom"/>
</dbReference>
<dbReference type="GO" id="GO:0016747">
    <property type="term" value="F:acyltransferase activity, transferring groups other than amino-acyl groups"/>
    <property type="evidence" value="ECO:0007669"/>
    <property type="project" value="InterPro"/>
</dbReference>
<dbReference type="OrthoDB" id="41532at2759"/>
<dbReference type="GeneID" id="19208032"/>
<dbReference type="CDD" id="cd04301">
    <property type="entry name" value="NAT_SF"/>
    <property type="match status" value="1"/>
</dbReference>
<dbReference type="RefSeq" id="XP_007770446.1">
    <property type="nucleotide sequence ID" value="XM_007772256.1"/>
</dbReference>
<proteinExistence type="predicted"/>
<evidence type="ECO:0000313" key="2">
    <source>
        <dbReference type="EMBL" id="EIW79218.1"/>
    </source>
</evidence>
<reference evidence="3" key="1">
    <citation type="journal article" date="2012" name="Science">
        <title>The Paleozoic origin of enzymatic lignin decomposition reconstructed from 31 fungal genomes.</title>
        <authorList>
            <person name="Floudas D."/>
            <person name="Binder M."/>
            <person name="Riley R."/>
            <person name="Barry K."/>
            <person name="Blanchette R.A."/>
            <person name="Henrissat B."/>
            <person name="Martinez A.T."/>
            <person name="Otillar R."/>
            <person name="Spatafora J.W."/>
            <person name="Yadav J.S."/>
            <person name="Aerts A."/>
            <person name="Benoit I."/>
            <person name="Boyd A."/>
            <person name="Carlson A."/>
            <person name="Copeland A."/>
            <person name="Coutinho P.M."/>
            <person name="de Vries R.P."/>
            <person name="Ferreira P."/>
            <person name="Findley K."/>
            <person name="Foster B."/>
            <person name="Gaskell J."/>
            <person name="Glotzer D."/>
            <person name="Gorecki P."/>
            <person name="Heitman J."/>
            <person name="Hesse C."/>
            <person name="Hori C."/>
            <person name="Igarashi K."/>
            <person name="Jurgens J.A."/>
            <person name="Kallen N."/>
            <person name="Kersten P."/>
            <person name="Kohler A."/>
            <person name="Kuees U."/>
            <person name="Kumar T.K.A."/>
            <person name="Kuo A."/>
            <person name="LaButti K."/>
            <person name="Larrondo L.F."/>
            <person name="Lindquist E."/>
            <person name="Ling A."/>
            <person name="Lombard V."/>
            <person name="Lucas S."/>
            <person name="Lundell T."/>
            <person name="Martin R."/>
            <person name="McLaughlin D.J."/>
            <person name="Morgenstern I."/>
            <person name="Morin E."/>
            <person name="Murat C."/>
            <person name="Nagy L.G."/>
            <person name="Nolan M."/>
            <person name="Ohm R.A."/>
            <person name="Patyshakuliyeva A."/>
            <person name="Rokas A."/>
            <person name="Ruiz-Duenas F.J."/>
            <person name="Sabat G."/>
            <person name="Salamov A."/>
            <person name="Samejima M."/>
            <person name="Schmutz J."/>
            <person name="Slot J.C."/>
            <person name="St John F."/>
            <person name="Stenlid J."/>
            <person name="Sun H."/>
            <person name="Sun S."/>
            <person name="Syed K."/>
            <person name="Tsang A."/>
            <person name="Wiebenga A."/>
            <person name="Young D."/>
            <person name="Pisabarro A."/>
            <person name="Eastwood D.C."/>
            <person name="Martin F."/>
            <person name="Cullen D."/>
            <person name="Grigoriev I.V."/>
            <person name="Hibbett D.S."/>
        </authorList>
    </citation>
    <scope>NUCLEOTIDE SEQUENCE [LARGE SCALE GENOMIC DNA]</scope>
    <source>
        <strain evidence="3">RWD-64-598 SS2</strain>
    </source>
</reference>
<dbReference type="AlphaFoldDB" id="A0A5M3MIZ4"/>
<dbReference type="SUPFAM" id="SSF55729">
    <property type="entry name" value="Acyl-CoA N-acyltransferases (Nat)"/>
    <property type="match status" value="1"/>
</dbReference>
<dbReference type="Pfam" id="PF00583">
    <property type="entry name" value="Acetyltransf_1"/>
    <property type="match status" value="1"/>
</dbReference>